<dbReference type="AlphaFoldDB" id="A0A1I7E861"/>
<keyword evidence="1" id="KW-0812">Transmembrane</keyword>
<protein>
    <submittedName>
        <fullName evidence="2">Uncharacterized protein</fullName>
    </submittedName>
</protein>
<reference evidence="3" key="1">
    <citation type="submission" date="2016-10" db="EMBL/GenBank/DDBJ databases">
        <authorList>
            <person name="Varghese N."/>
            <person name="Submissions S."/>
        </authorList>
    </citation>
    <scope>NUCLEOTIDE SEQUENCE [LARGE SCALE GENOMIC DNA]</scope>
    <source>
        <strain evidence="3">DSM 23445</strain>
    </source>
</reference>
<dbReference type="EMBL" id="FPBF01000012">
    <property type="protein sequence ID" value="SFU20156.1"/>
    <property type="molecule type" value="Genomic_DNA"/>
</dbReference>
<gene>
    <name evidence="2" type="ORF">SAMN04489724_0255</name>
</gene>
<evidence type="ECO:0000256" key="1">
    <source>
        <dbReference type="SAM" id="Phobius"/>
    </source>
</evidence>
<sequence length="168" mass="19873">MSDLLIIAFSVLLALMMMLPLYISFLKQNKQRNILKDKLRELAPHSQLKKNDFATWRKGYCLALVPEKQQLLYLHLQESSSFFQVIELDQIRLCKPVRVFRELENAEERKQIISKISLVFDQFEEQKKSKELELYDENKSGYLVNEWEVALGWSQKVNDFLKLQKGGF</sequence>
<feature type="transmembrane region" description="Helical" evidence="1">
    <location>
        <begin position="6"/>
        <end position="26"/>
    </location>
</feature>
<name>A0A1I7E861_9BACT</name>
<accession>A0A1I7E861</accession>
<evidence type="ECO:0000313" key="2">
    <source>
        <dbReference type="EMBL" id="SFU20156.1"/>
    </source>
</evidence>
<organism evidence="2 3">
    <name type="scientific">Algoriphagus locisalis</name>
    <dbReference type="NCBI Taxonomy" id="305507"/>
    <lineage>
        <taxon>Bacteria</taxon>
        <taxon>Pseudomonadati</taxon>
        <taxon>Bacteroidota</taxon>
        <taxon>Cytophagia</taxon>
        <taxon>Cytophagales</taxon>
        <taxon>Cyclobacteriaceae</taxon>
        <taxon>Algoriphagus</taxon>
    </lineage>
</organism>
<proteinExistence type="predicted"/>
<dbReference type="OrthoDB" id="824707at2"/>
<evidence type="ECO:0000313" key="3">
    <source>
        <dbReference type="Proteomes" id="UP000199673"/>
    </source>
</evidence>
<keyword evidence="3" id="KW-1185">Reference proteome</keyword>
<keyword evidence="1" id="KW-1133">Transmembrane helix</keyword>
<dbReference type="Proteomes" id="UP000199673">
    <property type="component" value="Unassembled WGS sequence"/>
</dbReference>
<keyword evidence="1" id="KW-0472">Membrane</keyword>
<dbReference type="RefSeq" id="WP_091698372.1">
    <property type="nucleotide sequence ID" value="NZ_FPBF01000012.1"/>
</dbReference>